<keyword evidence="4" id="KW-0408">Iron</keyword>
<gene>
    <name evidence="7" type="ORF">DFQ59_102138</name>
</gene>
<evidence type="ECO:0000256" key="2">
    <source>
        <dbReference type="ARBA" id="ARBA00022691"/>
    </source>
</evidence>
<dbReference type="SUPFAM" id="SSF102114">
    <property type="entry name" value="Radical SAM enzymes"/>
    <property type="match status" value="1"/>
</dbReference>
<keyword evidence="3" id="KW-0479">Metal-binding</keyword>
<dbReference type="AlphaFoldDB" id="A0A369CDZ8"/>
<keyword evidence="8" id="KW-1185">Reference proteome</keyword>
<evidence type="ECO:0000256" key="1">
    <source>
        <dbReference type="ARBA" id="ARBA00001966"/>
    </source>
</evidence>
<evidence type="ECO:0000256" key="5">
    <source>
        <dbReference type="ARBA" id="ARBA00023014"/>
    </source>
</evidence>
<keyword evidence="5" id="KW-0411">Iron-sulfur</keyword>
<dbReference type="InterPro" id="IPR051198">
    <property type="entry name" value="BchE-like"/>
</dbReference>
<organism evidence="7 8">
    <name type="scientific">Thioalbus denitrificans</name>
    <dbReference type="NCBI Taxonomy" id="547122"/>
    <lineage>
        <taxon>Bacteria</taxon>
        <taxon>Pseudomonadati</taxon>
        <taxon>Pseudomonadota</taxon>
        <taxon>Gammaproteobacteria</taxon>
        <taxon>Chromatiales</taxon>
        <taxon>Ectothiorhodospiraceae</taxon>
        <taxon>Thioalbus</taxon>
    </lineage>
</organism>
<dbReference type="SMART" id="SM00729">
    <property type="entry name" value="Elp3"/>
    <property type="match status" value="1"/>
</dbReference>
<dbReference type="InterPro" id="IPR058240">
    <property type="entry name" value="rSAM_sf"/>
</dbReference>
<dbReference type="GO" id="GO:0005829">
    <property type="term" value="C:cytosol"/>
    <property type="evidence" value="ECO:0007669"/>
    <property type="project" value="TreeGrafter"/>
</dbReference>
<dbReference type="EMBL" id="QPJY01000002">
    <property type="protein sequence ID" value="RCX31791.1"/>
    <property type="molecule type" value="Genomic_DNA"/>
</dbReference>
<proteinExistence type="predicted"/>
<accession>A0A369CDZ8</accession>
<dbReference type="PANTHER" id="PTHR43409">
    <property type="entry name" value="ANAEROBIC MAGNESIUM-PROTOPORPHYRIN IX MONOMETHYL ESTER CYCLASE-RELATED"/>
    <property type="match status" value="1"/>
</dbReference>
<dbReference type="CDD" id="cd01335">
    <property type="entry name" value="Radical_SAM"/>
    <property type="match status" value="1"/>
</dbReference>
<dbReference type="RefSeq" id="WP_114278635.1">
    <property type="nucleotide sequence ID" value="NZ_QPJY01000002.1"/>
</dbReference>
<dbReference type="PROSITE" id="PS51918">
    <property type="entry name" value="RADICAL_SAM"/>
    <property type="match status" value="1"/>
</dbReference>
<comment type="caution">
    <text evidence="7">The sequence shown here is derived from an EMBL/GenBank/DDBJ whole genome shotgun (WGS) entry which is preliminary data.</text>
</comment>
<dbReference type="GO" id="GO:0051536">
    <property type="term" value="F:iron-sulfur cluster binding"/>
    <property type="evidence" value="ECO:0007669"/>
    <property type="project" value="UniProtKB-KW"/>
</dbReference>
<dbReference type="SFLD" id="SFLDS00029">
    <property type="entry name" value="Radical_SAM"/>
    <property type="match status" value="1"/>
</dbReference>
<evidence type="ECO:0000313" key="8">
    <source>
        <dbReference type="Proteomes" id="UP000252707"/>
    </source>
</evidence>
<dbReference type="GO" id="GO:0046872">
    <property type="term" value="F:metal ion binding"/>
    <property type="evidence" value="ECO:0007669"/>
    <property type="project" value="UniProtKB-KW"/>
</dbReference>
<keyword evidence="2" id="KW-0949">S-adenosyl-L-methionine</keyword>
<dbReference type="GO" id="GO:0003824">
    <property type="term" value="F:catalytic activity"/>
    <property type="evidence" value="ECO:0007669"/>
    <property type="project" value="InterPro"/>
</dbReference>
<evidence type="ECO:0000313" key="7">
    <source>
        <dbReference type="EMBL" id="RCX31791.1"/>
    </source>
</evidence>
<feature type="domain" description="Radical SAM core" evidence="6">
    <location>
        <begin position="303"/>
        <end position="520"/>
    </location>
</feature>
<evidence type="ECO:0000256" key="3">
    <source>
        <dbReference type="ARBA" id="ARBA00022723"/>
    </source>
</evidence>
<dbReference type="SFLD" id="SFLDG01082">
    <property type="entry name" value="B12-binding_domain_containing"/>
    <property type="match status" value="1"/>
</dbReference>
<dbReference type="InterPro" id="IPR006638">
    <property type="entry name" value="Elp3/MiaA/NifB-like_rSAM"/>
</dbReference>
<protein>
    <submittedName>
        <fullName evidence="7">Radical SAM superfamily enzyme YgiQ (UPF0313 family)</fullName>
    </submittedName>
</protein>
<name>A0A369CDZ8_9GAMM</name>
<dbReference type="Proteomes" id="UP000252707">
    <property type="component" value="Unassembled WGS sequence"/>
</dbReference>
<sequence length="657" mass="73406">MDITLLIPPVFDPTHPDPALPPLIAAINTGGHRAHGVDMNLATLTRVLDHDWLERKLGELDRKCDAESSSELRERRELCGLLLPKLRETLPAALGALRHPDTYRDPLGLDYRSSLEVIDNAFFILSSCHHPSRWSLTRFRSAHDLERSDGLALALTDRRTNPFDETVRVFLDSDPERGHLVRAEAFGIVISRPDQLLPGLTLALQLKARWPARSIILAGRHVEQIGRVLAGSEVLSGLADYLILGDGEIAFPRLLDTLGNGWRSATRERPAIIDERLEHPERKLLAASLPAPDCVDFAGRPYLVPQPVAMLQPTRGCYWRKCAFCSTSPGHGWHYLERPVERVLEDMEQLERTLDTRRFYFNVDNIAPLHLRRLAEALAVRKPGIEWSTRLFFEPTLADSALVGLLAESGCRQARFGLESASPGLRKRMRRSGDPVLVERVIKLFARHGIRVHLDWMVGFPGETGHDFQATVEFLRRNRDAVHTVNVSTFRLETGSMVFREPARFGIEIVDDPLRDLALEHAHHTGHGLSPQAAAKHARRAREFVETLFGGSSGDGLPLHDFLAATYRGIPASVERVAPGKVFRLCGDVQSIRSRVDADLLYLCCERSARIFRLTPAQLELLRAGSGPSHRLPAALLHELRQAGFLESADASVRRSA</sequence>
<reference evidence="7 8" key="1">
    <citation type="submission" date="2018-07" db="EMBL/GenBank/DDBJ databases">
        <title>Genomic Encyclopedia of Type Strains, Phase IV (KMG-IV): sequencing the most valuable type-strain genomes for metagenomic binning, comparative biology and taxonomic classification.</title>
        <authorList>
            <person name="Goeker M."/>
        </authorList>
    </citation>
    <scope>NUCLEOTIDE SEQUENCE [LARGE SCALE GENOMIC DNA]</scope>
    <source>
        <strain evidence="7 8">DSM 26407</strain>
    </source>
</reference>
<dbReference type="OrthoDB" id="9801424at2"/>
<dbReference type="InterPro" id="IPR007197">
    <property type="entry name" value="rSAM"/>
</dbReference>
<dbReference type="InterPro" id="IPR023404">
    <property type="entry name" value="rSAM_horseshoe"/>
</dbReference>
<dbReference type="Pfam" id="PF04055">
    <property type="entry name" value="Radical_SAM"/>
    <property type="match status" value="1"/>
</dbReference>
<dbReference type="Gene3D" id="3.80.30.20">
    <property type="entry name" value="tm_1862 like domain"/>
    <property type="match status" value="1"/>
</dbReference>
<comment type="cofactor">
    <cofactor evidence="1">
        <name>[4Fe-4S] cluster</name>
        <dbReference type="ChEBI" id="CHEBI:49883"/>
    </cofactor>
</comment>
<evidence type="ECO:0000259" key="6">
    <source>
        <dbReference type="PROSITE" id="PS51918"/>
    </source>
</evidence>
<evidence type="ECO:0000256" key="4">
    <source>
        <dbReference type="ARBA" id="ARBA00023004"/>
    </source>
</evidence>
<dbReference type="PANTHER" id="PTHR43409:SF7">
    <property type="entry name" value="BLL1977 PROTEIN"/>
    <property type="match status" value="1"/>
</dbReference>